<dbReference type="GO" id="GO:0003677">
    <property type="term" value="F:DNA binding"/>
    <property type="evidence" value="ECO:0007669"/>
    <property type="project" value="UniProtKB-KW"/>
</dbReference>
<name>A0A1G1VQE5_9BACT</name>
<evidence type="ECO:0000313" key="3">
    <source>
        <dbReference type="Proteomes" id="UP000177324"/>
    </source>
</evidence>
<dbReference type="InterPro" id="IPR018004">
    <property type="entry name" value="KilA/APSES_HTH"/>
</dbReference>
<sequence length="275" mass="31768">MKKTIVVKGIAVSTRQFGKSDFISLTDIAKYKDDERTNYIVQNWMRNRSTIEFLGLWERINNRYFKGIEFDAFKNEAGSNSFSLTPKRWVESTGAVGLVVKVGRYGGGVYAHKDIAFEFASWISAEFKLFLIKEFQRLKEKEIEREKLGWDLKRNLAAINYRIHTDAVKEHLIPPQISKVQSQMIYASEADVLNVALFGKTAKEWRKTNLKKPGNIRDYAMAAQLVCLTNLESFNAQFIKQKLGQSDRLQMLNQIAIEQMKSLLQITRVKLLEEK</sequence>
<proteinExistence type="predicted"/>
<protein>
    <submittedName>
        <fullName evidence="2">DNA-binding protein</fullName>
    </submittedName>
</protein>
<keyword evidence="2" id="KW-0238">DNA-binding</keyword>
<dbReference type="PROSITE" id="PS51301">
    <property type="entry name" value="KILA_N"/>
    <property type="match status" value="1"/>
</dbReference>
<accession>A0A1G1VQE5</accession>
<dbReference type="SMART" id="SM01252">
    <property type="entry name" value="KilA-N"/>
    <property type="match status" value="1"/>
</dbReference>
<dbReference type="InterPro" id="IPR017880">
    <property type="entry name" value="KilA_N"/>
</dbReference>
<dbReference type="Pfam" id="PF04383">
    <property type="entry name" value="KilA-N"/>
    <property type="match status" value="1"/>
</dbReference>
<reference evidence="2 3" key="1">
    <citation type="journal article" date="2016" name="Nat. Commun.">
        <title>Thousands of microbial genomes shed light on interconnected biogeochemical processes in an aquifer system.</title>
        <authorList>
            <person name="Anantharaman K."/>
            <person name="Brown C.T."/>
            <person name="Hug L.A."/>
            <person name="Sharon I."/>
            <person name="Castelle C.J."/>
            <person name="Probst A.J."/>
            <person name="Thomas B.C."/>
            <person name="Singh A."/>
            <person name="Wilkins M.J."/>
            <person name="Karaoz U."/>
            <person name="Brodie E.L."/>
            <person name="Williams K.H."/>
            <person name="Hubbard S.S."/>
            <person name="Banfield J.F."/>
        </authorList>
    </citation>
    <scope>NUCLEOTIDE SEQUENCE [LARGE SCALE GENOMIC DNA]</scope>
</reference>
<feature type="domain" description="KilA-N" evidence="1">
    <location>
        <begin position="1"/>
        <end position="138"/>
    </location>
</feature>
<dbReference type="AlphaFoldDB" id="A0A1G1VQE5"/>
<dbReference type="STRING" id="1797589.A2784_00600"/>
<dbReference type="EMBL" id="MHCH01000018">
    <property type="protein sequence ID" value="OGY17612.1"/>
    <property type="molecule type" value="Genomic_DNA"/>
</dbReference>
<gene>
    <name evidence="2" type="ORF">A2784_00600</name>
</gene>
<organism evidence="2 3">
    <name type="scientific">Candidatus Chisholmbacteria bacterium RIFCSPHIGHO2_01_FULL_48_12</name>
    <dbReference type="NCBI Taxonomy" id="1797589"/>
    <lineage>
        <taxon>Bacteria</taxon>
        <taxon>Candidatus Chisholmiibacteriota</taxon>
    </lineage>
</organism>
<dbReference type="Proteomes" id="UP000177324">
    <property type="component" value="Unassembled WGS sequence"/>
</dbReference>
<evidence type="ECO:0000313" key="2">
    <source>
        <dbReference type="EMBL" id="OGY17612.1"/>
    </source>
</evidence>
<comment type="caution">
    <text evidence="2">The sequence shown here is derived from an EMBL/GenBank/DDBJ whole genome shotgun (WGS) entry which is preliminary data.</text>
</comment>
<evidence type="ECO:0000259" key="1">
    <source>
        <dbReference type="PROSITE" id="PS51301"/>
    </source>
</evidence>